<dbReference type="GO" id="GO:0005351">
    <property type="term" value="F:carbohydrate:proton symporter activity"/>
    <property type="evidence" value="ECO:0007669"/>
    <property type="project" value="TreeGrafter"/>
</dbReference>
<evidence type="ECO:0000313" key="11">
    <source>
        <dbReference type="Proteomes" id="UP000019484"/>
    </source>
</evidence>
<organism evidence="10 11">
    <name type="scientific">Capronia coronata CBS 617.96</name>
    <dbReference type="NCBI Taxonomy" id="1182541"/>
    <lineage>
        <taxon>Eukaryota</taxon>
        <taxon>Fungi</taxon>
        <taxon>Dikarya</taxon>
        <taxon>Ascomycota</taxon>
        <taxon>Pezizomycotina</taxon>
        <taxon>Eurotiomycetes</taxon>
        <taxon>Chaetothyriomycetidae</taxon>
        <taxon>Chaetothyriales</taxon>
        <taxon>Herpotrichiellaceae</taxon>
        <taxon>Capronia</taxon>
    </lineage>
</organism>
<evidence type="ECO:0000256" key="5">
    <source>
        <dbReference type="ARBA" id="ARBA00022989"/>
    </source>
</evidence>
<dbReference type="InterPro" id="IPR020846">
    <property type="entry name" value="MFS_dom"/>
</dbReference>
<dbReference type="Gene3D" id="1.20.1250.20">
    <property type="entry name" value="MFS general substrate transporter like domains"/>
    <property type="match status" value="1"/>
</dbReference>
<proteinExistence type="inferred from homology"/>
<dbReference type="PROSITE" id="PS00217">
    <property type="entry name" value="SUGAR_TRANSPORT_2"/>
    <property type="match status" value="1"/>
</dbReference>
<dbReference type="InterPro" id="IPR003663">
    <property type="entry name" value="Sugar/inositol_transpt"/>
</dbReference>
<dbReference type="InterPro" id="IPR050360">
    <property type="entry name" value="MFS_Sugar_Transporters"/>
</dbReference>
<comment type="caution">
    <text evidence="10">The sequence shown here is derived from an EMBL/GenBank/DDBJ whole genome shotgun (WGS) entry which is preliminary data.</text>
</comment>
<keyword evidence="11" id="KW-1185">Reference proteome</keyword>
<dbReference type="PANTHER" id="PTHR48022:SF47">
    <property type="entry name" value="MAJOR FACILITATOR SUPERFAMILY (MFS) PROFILE DOMAIN-CONTAINING PROTEIN"/>
    <property type="match status" value="1"/>
</dbReference>
<evidence type="ECO:0000256" key="4">
    <source>
        <dbReference type="ARBA" id="ARBA00022692"/>
    </source>
</evidence>
<dbReference type="OrthoDB" id="4142200at2759"/>
<dbReference type="NCBIfam" id="TIGR00879">
    <property type="entry name" value="SP"/>
    <property type="match status" value="1"/>
</dbReference>
<dbReference type="PROSITE" id="PS50850">
    <property type="entry name" value="MFS"/>
    <property type="match status" value="1"/>
</dbReference>
<dbReference type="AlphaFoldDB" id="W9YDR3"/>
<dbReference type="FunFam" id="1.20.1250.20:FF:000026">
    <property type="entry name" value="MFS quinate transporter QutD"/>
    <property type="match status" value="1"/>
</dbReference>
<dbReference type="InterPro" id="IPR005829">
    <property type="entry name" value="Sugar_transporter_CS"/>
</dbReference>
<dbReference type="InterPro" id="IPR005828">
    <property type="entry name" value="MFS_sugar_transport-like"/>
</dbReference>
<feature type="transmembrane region" description="Helical" evidence="8">
    <location>
        <begin position="277"/>
        <end position="295"/>
    </location>
</feature>
<comment type="similarity">
    <text evidence="2 7">Belongs to the major facilitator superfamily. Sugar transporter (TC 2.A.1.1) family.</text>
</comment>
<evidence type="ECO:0000256" key="1">
    <source>
        <dbReference type="ARBA" id="ARBA00004141"/>
    </source>
</evidence>
<evidence type="ECO:0000313" key="10">
    <source>
        <dbReference type="EMBL" id="EXJ91017.1"/>
    </source>
</evidence>
<comment type="subcellular location">
    <subcellularLocation>
        <location evidence="1">Membrane</location>
        <topology evidence="1">Multi-pass membrane protein</topology>
    </subcellularLocation>
</comment>
<dbReference type="eggNOG" id="KOG0254">
    <property type="taxonomic scope" value="Eukaryota"/>
</dbReference>
<feature type="transmembrane region" description="Helical" evidence="8">
    <location>
        <begin position="301"/>
        <end position="319"/>
    </location>
</feature>
<reference evidence="10 11" key="1">
    <citation type="submission" date="2013-03" db="EMBL/GenBank/DDBJ databases">
        <title>The Genome Sequence of Capronia coronata CBS 617.96.</title>
        <authorList>
            <consortium name="The Broad Institute Genomics Platform"/>
            <person name="Cuomo C."/>
            <person name="de Hoog S."/>
            <person name="Gorbushina A."/>
            <person name="Walker B."/>
            <person name="Young S.K."/>
            <person name="Zeng Q."/>
            <person name="Gargeya S."/>
            <person name="Fitzgerald M."/>
            <person name="Haas B."/>
            <person name="Abouelleil A."/>
            <person name="Allen A.W."/>
            <person name="Alvarado L."/>
            <person name="Arachchi H.M."/>
            <person name="Berlin A.M."/>
            <person name="Chapman S.B."/>
            <person name="Gainer-Dewar J."/>
            <person name="Goldberg J."/>
            <person name="Griggs A."/>
            <person name="Gujja S."/>
            <person name="Hansen M."/>
            <person name="Howarth C."/>
            <person name="Imamovic A."/>
            <person name="Ireland A."/>
            <person name="Larimer J."/>
            <person name="McCowan C."/>
            <person name="Murphy C."/>
            <person name="Pearson M."/>
            <person name="Poon T.W."/>
            <person name="Priest M."/>
            <person name="Roberts A."/>
            <person name="Saif S."/>
            <person name="Shea T."/>
            <person name="Sisk P."/>
            <person name="Sykes S."/>
            <person name="Wortman J."/>
            <person name="Nusbaum C."/>
            <person name="Birren B."/>
        </authorList>
    </citation>
    <scope>NUCLEOTIDE SEQUENCE [LARGE SCALE GENOMIC DNA]</scope>
    <source>
        <strain evidence="10 11">CBS 617.96</strain>
    </source>
</reference>
<dbReference type="RefSeq" id="XP_007723211.1">
    <property type="nucleotide sequence ID" value="XM_007725021.1"/>
</dbReference>
<dbReference type="Pfam" id="PF00083">
    <property type="entry name" value="Sugar_tr"/>
    <property type="match status" value="1"/>
</dbReference>
<dbReference type="InterPro" id="IPR036259">
    <property type="entry name" value="MFS_trans_sf"/>
</dbReference>
<feature type="domain" description="Major facilitator superfamily (MFS) profile" evidence="9">
    <location>
        <begin position="14"/>
        <end position="461"/>
    </location>
</feature>
<dbReference type="PANTHER" id="PTHR48022">
    <property type="entry name" value="PLASTIDIC GLUCOSE TRANSPORTER 4"/>
    <property type="match status" value="1"/>
</dbReference>
<evidence type="ECO:0000256" key="2">
    <source>
        <dbReference type="ARBA" id="ARBA00010992"/>
    </source>
</evidence>
<keyword evidence="6 8" id="KW-0472">Membrane</keyword>
<feature type="transmembrane region" description="Helical" evidence="8">
    <location>
        <begin position="142"/>
        <end position="162"/>
    </location>
</feature>
<feature type="transmembrane region" description="Helical" evidence="8">
    <location>
        <begin position="434"/>
        <end position="455"/>
    </location>
</feature>
<evidence type="ECO:0000256" key="3">
    <source>
        <dbReference type="ARBA" id="ARBA00022448"/>
    </source>
</evidence>
<evidence type="ECO:0000256" key="8">
    <source>
        <dbReference type="SAM" id="Phobius"/>
    </source>
</evidence>
<gene>
    <name evidence="10" type="ORF">A1O1_04124</name>
</gene>
<keyword evidence="5 8" id="KW-1133">Transmembrane helix</keyword>
<dbReference type="GeneID" id="19159010"/>
<keyword evidence="4 8" id="KW-0812">Transmembrane</keyword>
<feature type="transmembrane region" description="Helical" evidence="8">
    <location>
        <begin position="56"/>
        <end position="74"/>
    </location>
</feature>
<feature type="transmembrane region" description="Helical" evidence="8">
    <location>
        <begin position="174"/>
        <end position="193"/>
    </location>
</feature>
<protein>
    <recommendedName>
        <fullName evidence="9">Major facilitator superfamily (MFS) profile domain-containing protein</fullName>
    </recommendedName>
</protein>
<keyword evidence="3 7" id="KW-0813">Transport</keyword>
<dbReference type="GO" id="GO:0016020">
    <property type="term" value="C:membrane"/>
    <property type="evidence" value="ECO:0007669"/>
    <property type="project" value="UniProtKB-SubCell"/>
</dbReference>
<accession>W9YDR3</accession>
<dbReference type="EMBL" id="AMWN01000003">
    <property type="protein sequence ID" value="EXJ91017.1"/>
    <property type="molecule type" value="Genomic_DNA"/>
</dbReference>
<name>W9YDR3_9EURO</name>
<evidence type="ECO:0000259" key="9">
    <source>
        <dbReference type="PROSITE" id="PS50850"/>
    </source>
</evidence>
<feature type="transmembrane region" description="Helical" evidence="8">
    <location>
        <begin position="368"/>
        <end position="396"/>
    </location>
</feature>
<sequence>MAIKLPKIYNTYFVAFIATVGGMLFGFDISSMSAIIGTKQYNDFFDKPAGVTQGAIGSALAAGSVVGSIIAGPVSNRIGRRDSIMFATFWWLLGTAVQTGTSGIGSLIAGRVLNGVCVGITSSQVPVYLAEISRKEKRGGIIIIQQLAIEWGILIMYFIGYGCSFIDGPASFRTAWGIQFVPCVFLICGLPFLPRSPRWLAKVDRIDEAIHVLAKIQANGNVNDPLVVAEWEDITQTLAAERTAAQGWRKFVVNGMWKRTLAGFTVQMWQQNSGANVMTYYVVYIFMMAGLTGNINLIASGVQYALFIVFTTVMFFYIDRTGRRPLLIYGALAMGACHFVVGGILSAGESVPDGVGGNPNVLIRVEGAKANAVIAFSYLLIIVYAMTLAPVAWVYAAEVWSLETRATGMGIAALGNWLFNFALGLYIPPGFQNIKWGMFIVFGCMCILGAIQFYFTYPETCNKSLEEIEEMFSPNGPRPWHTKPGQSRLDRLVDVAREKHYTVEDIRQKSVSGQHGTHVEIAEDNEKAVQQLGQHFEETVKKA</sequence>
<dbReference type="Proteomes" id="UP000019484">
    <property type="component" value="Unassembled WGS sequence"/>
</dbReference>
<evidence type="ECO:0000256" key="6">
    <source>
        <dbReference type="ARBA" id="ARBA00023136"/>
    </source>
</evidence>
<dbReference type="PRINTS" id="PR00171">
    <property type="entry name" value="SUGRTRNSPORT"/>
</dbReference>
<feature type="transmembrane region" description="Helical" evidence="8">
    <location>
        <begin position="12"/>
        <end position="36"/>
    </location>
</feature>
<feature type="transmembrane region" description="Helical" evidence="8">
    <location>
        <begin position="326"/>
        <end position="348"/>
    </location>
</feature>
<dbReference type="HOGENOM" id="CLU_001265_30_12_1"/>
<dbReference type="SUPFAM" id="SSF103473">
    <property type="entry name" value="MFS general substrate transporter"/>
    <property type="match status" value="1"/>
</dbReference>
<feature type="transmembrane region" description="Helical" evidence="8">
    <location>
        <begin position="408"/>
        <end position="428"/>
    </location>
</feature>
<evidence type="ECO:0000256" key="7">
    <source>
        <dbReference type="RuleBase" id="RU003346"/>
    </source>
</evidence>